<protein>
    <recommendedName>
        <fullName evidence="2">Effector-associated domain-containing protein</fullName>
    </recommendedName>
</protein>
<dbReference type="EMBL" id="JAODOP010000004">
    <property type="protein sequence ID" value="MEF3835850.1"/>
    <property type="molecule type" value="Genomic_DNA"/>
</dbReference>
<keyword evidence="1" id="KW-0812">Transmembrane</keyword>
<feature type="transmembrane region" description="Helical" evidence="1">
    <location>
        <begin position="135"/>
        <end position="154"/>
    </location>
</feature>
<dbReference type="InterPro" id="IPR045439">
    <property type="entry name" value="EAD11"/>
</dbReference>
<name>A0ABU7XYP4_9FLAO</name>
<organism evidence="3 4">
    <name type="scientific">Flavivirga spongiicola</name>
    <dbReference type="NCBI Taxonomy" id="421621"/>
    <lineage>
        <taxon>Bacteria</taxon>
        <taxon>Pseudomonadati</taxon>
        <taxon>Bacteroidota</taxon>
        <taxon>Flavobacteriia</taxon>
        <taxon>Flavobacteriales</taxon>
        <taxon>Flavobacteriaceae</taxon>
        <taxon>Flavivirga</taxon>
    </lineage>
</organism>
<evidence type="ECO:0000259" key="2">
    <source>
        <dbReference type="Pfam" id="PF19964"/>
    </source>
</evidence>
<proteinExistence type="predicted"/>
<keyword evidence="1" id="KW-0472">Membrane</keyword>
<dbReference type="Pfam" id="PF19964">
    <property type="entry name" value="EAD11"/>
    <property type="match status" value="1"/>
</dbReference>
<gene>
    <name evidence="3" type="ORF">N1F79_22185</name>
</gene>
<comment type="caution">
    <text evidence="3">The sequence shown here is derived from an EMBL/GenBank/DDBJ whole genome shotgun (WGS) entry which is preliminary data.</text>
</comment>
<dbReference type="RefSeq" id="WP_303308127.1">
    <property type="nucleotide sequence ID" value="NZ_JAODOP010000004.1"/>
</dbReference>
<accession>A0ABU7XYP4</accession>
<evidence type="ECO:0000313" key="3">
    <source>
        <dbReference type="EMBL" id="MEF3835850.1"/>
    </source>
</evidence>
<dbReference type="Proteomes" id="UP001337305">
    <property type="component" value="Unassembled WGS sequence"/>
</dbReference>
<reference evidence="3 4" key="1">
    <citation type="submission" date="2022-09" db="EMBL/GenBank/DDBJ databases">
        <title>Genome sequencing of Flavivirga sp. MEBiC05379.</title>
        <authorList>
            <person name="Oh H.-M."/>
            <person name="Kwon K.K."/>
            <person name="Park M.J."/>
            <person name="Yang S.-H."/>
        </authorList>
    </citation>
    <scope>NUCLEOTIDE SEQUENCE [LARGE SCALE GENOMIC DNA]</scope>
    <source>
        <strain evidence="3 4">MEBiC05379</strain>
    </source>
</reference>
<keyword evidence="1" id="KW-1133">Transmembrane helix</keyword>
<sequence>MKINSTNIFESIKRQIALNNLRDAIQLLEFVDKKSEKIYSNQILKIKADLREYEDIIIKGTENSDELGVRRSKIINHTLILTDRINIENSTYLNEVKLDSDEQEEFNSLFGTQEGKAISKDFKEQNKELKKIKTFNWILLAVIVSISILAYKYMDFSQKKSFKKIKTDLIEINSDINHLTTSYINWINELKKIEGIYCERIDGDNSSLAICKIYVDENDNLRFDGHYYNLSPFKRKGWWNSKYAYFKDNKLEYNYEGWKYNSEEKRDIPIGESNDLGIGSITFYFDGQKFHEAKGTYLSPDWEKKSFSLLKLDASYMQNCNLDPNNYTIKELNEFVRRNGSDLIKE</sequence>
<keyword evidence="4" id="KW-1185">Reference proteome</keyword>
<evidence type="ECO:0000256" key="1">
    <source>
        <dbReference type="SAM" id="Phobius"/>
    </source>
</evidence>
<evidence type="ECO:0000313" key="4">
    <source>
        <dbReference type="Proteomes" id="UP001337305"/>
    </source>
</evidence>
<feature type="domain" description="Effector-associated" evidence="2">
    <location>
        <begin position="8"/>
        <end position="85"/>
    </location>
</feature>